<evidence type="ECO:0000256" key="2">
    <source>
        <dbReference type="RuleBase" id="RU000363"/>
    </source>
</evidence>
<dbReference type="InterPro" id="IPR036291">
    <property type="entry name" value="NAD(P)-bd_dom_sf"/>
</dbReference>
<dbReference type="InterPro" id="IPR002347">
    <property type="entry name" value="SDR_fam"/>
</dbReference>
<reference evidence="4 5" key="1">
    <citation type="journal article" date="2018" name="J. Biol. Chem.">
        <title>Discovery of the actinoplanic acid pathway in Streptomyces rapamycinicus reveals a genetically conserved synergism with rapamycin.</title>
        <authorList>
            <person name="Mrak P."/>
            <person name="Krastel P."/>
            <person name="Pivk Lukancic P."/>
            <person name="Tao J."/>
            <person name="Pistorius D."/>
            <person name="Moore C.M."/>
        </authorList>
    </citation>
    <scope>NUCLEOTIDE SEQUENCE [LARGE SCALE GENOMIC DNA]</scope>
    <source>
        <strain evidence="4 5">NRRL 5491</strain>
    </source>
</reference>
<dbReference type="Proteomes" id="UP000281594">
    <property type="component" value="Unassembled WGS sequence"/>
</dbReference>
<proteinExistence type="inferred from homology"/>
<dbReference type="PANTHER" id="PTHR43157:SF31">
    <property type="entry name" value="PHOSPHATIDYLINOSITOL-GLYCAN BIOSYNTHESIS CLASS F PROTEIN"/>
    <property type="match status" value="1"/>
</dbReference>
<feature type="domain" description="Ketoreductase" evidence="3">
    <location>
        <begin position="20"/>
        <end position="206"/>
    </location>
</feature>
<evidence type="ECO:0000313" key="4">
    <source>
        <dbReference type="EMBL" id="RLV74472.1"/>
    </source>
</evidence>
<protein>
    <submittedName>
        <fullName evidence="4">Short-chain dehydrogenase</fullName>
    </submittedName>
</protein>
<accession>A0A3L8R6E0</accession>
<dbReference type="SUPFAM" id="SSF51735">
    <property type="entry name" value="NAD(P)-binding Rossmann-fold domains"/>
    <property type="match status" value="1"/>
</dbReference>
<dbReference type="InterPro" id="IPR057326">
    <property type="entry name" value="KR_dom"/>
</dbReference>
<comment type="similarity">
    <text evidence="2">Belongs to the short-chain dehydrogenases/reductases (SDR) family.</text>
</comment>
<gene>
    <name evidence="4" type="ORF">D3C57_134640</name>
</gene>
<dbReference type="EMBL" id="QYCY01000002">
    <property type="protein sequence ID" value="RLV74472.1"/>
    <property type="molecule type" value="Genomic_DNA"/>
</dbReference>
<evidence type="ECO:0000259" key="3">
    <source>
        <dbReference type="SMART" id="SM00822"/>
    </source>
</evidence>
<keyword evidence="1" id="KW-0560">Oxidoreductase</keyword>
<dbReference type="PRINTS" id="PR00080">
    <property type="entry name" value="SDRFAMILY"/>
</dbReference>
<dbReference type="AlphaFoldDB" id="A0A3L8R6E0"/>
<dbReference type="PRINTS" id="PR00081">
    <property type="entry name" value="GDHRDH"/>
</dbReference>
<name>A0A3L8R6E0_STRRN</name>
<organism evidence="4 5">
    <name type="scientific">Streptomyces rapamycinicus (strain ATCC 29253 / DSM 41530 / NRRL 5491 / AYB-994)</name>
    <name type="common">Streptomyces hygroscopicus (strain ATCC 29253)</name>
    <dbReference type="NCBI Taxonomy" id="1343740"/>
    <lineage>
        <taxon>Bacteria</taxon>
        <taxon>Bacillati</taxon>
        <taxon>Actinomycetota</taxon>
        <taxon>Actinomycetes</taxon>
        <taxon>Kitasatosporales</taxon>
        <taxon>Streptomycetaceae</taxon>
        <taxon>Streptomyces</taxon>
        <taxon>Streptomyces violaceusniger group</taxon>
    </lineage>
</organism>
<sequence length="291" mass="30865">MTSCTTTSWTANDLPEMTGRTVVITGAGRGLGLITARELARAGARVVLGVRDPGKARRAVVGLPGTFDIRPLDVSDLTSVRAFADSWSGDIDILVNNAGVMDIPAARTADGLDLQTTTNHTGPFLLTTSLLGHITDRVVHVTSELHKQGRIDLADLDWRTRKHNGMRAYQASKLAVVLFSLELQRRLTATGSPVRSVLASPGIARTTLASHSRSNVINRLTFLTNDPERGALSLLYAATQDVPGNSYIGPDGPGGFRGSPAVRRPGKAGLDPAMAGRLWEATADLVGTVAR</sequence>
<dbReference type="RefSeq" id="WP_121825669.1">
    <property type="nucleotide sequence ID" value="NC_022785.1"/>
</dbReference>
<dbReference type="Gene3D" id="3.40.50.720">
    <property type="entry name" value="NAD(P)-binding Rossmann-like Domain"/>
    <property type="match status" value="1"/>
</dbReference>
<comment type="caution">
    <text evidence="4">The sequence shown here is derived from an EMBL/GenBank/DDBJ whole genome shotgun (WGS) entry which is preliminary data.</text>
</comment>
<dbReference type="Pfam" id="PF00106">
    <property type="entry name" value="adh_short"/>
    <property type="match status" value="1"/>
</dbReference>
<evidence type="ECO:0000313" key="5">
    <source>
        <dbReference type="Proteomes" id="UP000281594"/>
    </source>
</evidence>
<evidence type="ECO:0000256" key="1">
    <source>
        <dbReference type="ARBA" id="ARBA00023002"/>
    </source>
</evidence>
<dbReference type="STRING" id="1343740.M271_08885"/>
<dbReference type="SMART" id="SM00822">
    <property type="entry name" value="PKS_KR"/>
    <property type="match status" value="1"/>
</dbReference>
<dbReference type="PANTHER" id="PTHR43157">
    <property type="entry name" value="PHOSPHATIDYLINOSITOL-GLYCAN BIOSYNTHESIS CLASS F PROTEIN-RELATED"/>
    <property type="match status" value="1"/>
</dbReference>
<dbReference type="GO" id="GO:0016491">
    <property type="term" value="F:oxidoreductase activity"/>
    <property type="evidence" value="ECO:0007669"/>
    <property type="project" value="UniProtKB-KW"/>
</dbReference>